<dbReference type="SUPFAM" id="SSF56112">
    <property type="entry name" value="Protein kinase-like (PK-like)"/>
    <property type="match status" value="1"/>
</dbReference>
<dbReference type="InterPro" id="IPR000719">
    <property type="entry name" value="Prot_kinase_dom"/>
</dbReference>
<keyword evidence="1" id="KW-0547">Nucleotide-binding</keyword>
<organism evidence="4 5">
    <name type="scientific">Monoraphidium neglectum</name>
    <dbReference type="NCBI Taxonomy" id="145388"/>
    <lineage>
        <taxon>Eukaryota</taxon>
        <taxon>Viridiplantae</taxon>
        <taxon>Chlorophyta</taxon>
        <taxon>core chlorophytes</taxon>
        <taxon>Chlorophyceae</taxon>
        <taxon>CS clade</taxon>
        <taxon>Sphaeropleales</taxon>
        <taxon>Selenastraceae</taxon>
        <taxon>Monoraphidium</taxon>
    </lineage>
</organism>
<protein>
    <submittedName>
        <fullName evidence="4">Mitogen-activated protein kinase kinase kinase 11</fullName>
        <ecNumber evidence="4">2.7.11.25</ecNumber>
    </submittedName>
</protein>
<dbReference type="GO" id="GO:0004709">
    <property type="term" value="F:MAP kinase kinase kinase activity"/>
    <property type="evidence" value="ECO:0007669"/>
    <property type="project" value="UniProtKB-EC"/>
</dbReference>
<dbReference type="EC" id="2.7.11.25" evidence="4"/>
<dbReference type="PROSITE" id="PS50011">
    <property type="entry name" value="PROTEIN_KINASE_DOM"/>
    <property type="match status" value="1"/>
</dbReference>
<dbReference type="PANTHER" id="PTHR44329:SF214">
    <property type="entry name" value="PROTEIN KINASE DOMAIN-CONTAINING PROTEIN"/>
    <property type="match status" value="1"/>
</dbReference>
<dbReference type="Proteomes" id="UP000054498">
    <property type="component" value="Unassembled WGS sequence"/>
</dbReference>
<keyword evidence="4" id="KW-0808">Transferase</keyword>
<dbReference type="PANTHER" id="PTHR44329">
    <property type="entry name" value="SERINE/THREONINE-PROTEIN KINASE TNNI3K-RELATED"/>
    <property type="match status" value="1"/>
</dbReference>
<dbReference type="KEGG" id="mng:MNEG_3717"/>
<evidence type="ECO:0000313" key="4">
    <source>
        <dbReference type="EMBL" id="KIZ04237.1"/>
    </source>
</evidence>
<feature type="binding site" evidence="1">
    <location>
        <position position="212"/>
    </location>
    <ligand>
        <name>ATP</name>
        <dbReference type="ChEBI" id="CHEBI:30616"/>
    </ligand>
</feature>
<proteinExistence type="predicted"/>
<evidence type="ECO:0000259" key="3">
    <source>
        <dbReference type="PROSITE" id="PS50011"/>
    </source>
</evidence>
<evidence type="ECO:0000256" key="1">
    <source>
        <dbReference type="PROSITE-ProRule" id="PRU10141"/>
    </source>
</evidence>
<dbReference type="PROSITE" id="PS00109">
    <property type="entry name" value="PROTEIN_KINASE_TYR"/>
    <property type="match status" value="1"/>
</dbReference>
<dbReference type="Gene3D" id="3.30.200.20">
    <property type="entry name" value="Phosphorylase Kinase, domain 1"/>
    <property type="match status" value="1"/>
</dbReference>
<evidence type="ECO:0000313" key="5">
    <source>
        <dbReference type="Proteomes" id="UP000054498"/>
    </source>
</evidence>
<dbReference type="InterPro" id="IPR011009">
    <property type="entry name" value="Kinase-like_dom_sf"/>
</dbReference>
<dbReference type="InterPro" id="IPR051681">
    <property type="entry name" value="Ser/Thr_Kinases-Pseudokinases"/>
</dbReference>
<keyword evidence="5" id="KW-1185">Reference proteome</keyword>
<dbReference type="InterPro" id="IPR008266">
    <property type="entry name" value="Tyr_kinase_AS"/>
</dbReference>
<feature type="region of interest" description="Disordered" evidence="2">
    <location>
        <begin position="85"/>
        <end position="107"/>
    </location>
</feature>
<accession>A0A0D2MUQ1</accession>
<dbReference type="GeneID" id="25736595"/>
<dbReference type="PROSITE" id="PS00107">
    <property type="entry name" value="PROTEIN_KINASE_ATP"/>
    <property type="match status" value="1"/>
</dbReference>
<keyword evidence="1" id="KW-0067">ATP-binding</keyword>
<dbReference type="EMBL" id="KK100700">
    <property type="protein sequence ID" value="KIZ04237.1"/>
    <property type="molecule type" value="Genomic_DNA"/>
</dbReference>
<sequence>MRFFACAPFFGADGRWMGAICCCDPEPRAEVGMAHQQTLEYFAEQALREVEEMIPDLPLVPPKDPTAGQWRTLARGSRRISIGDDWAPGAHHLERQPHGSLLMPSKSEGGYDSGRHTLLGASSSCQESTSRSSLLSSFSSSNCGAGGGSSFSTAVTAVGSSCGAAVASGRAARLSLSGDDALSQLRLGAVLGAGNFGRVYMGTYHGAPVAVKALDTVTQRDPQSGAALEAELSAALSHPNIVRTLAWHEANGQTWLVLDYADKGTLQAAVDSGAMRGPGGSGGSVNLLRALATTREVASGMAYLHALGILHCDLTASNVLLSSRAASDTDARGFVAQISDFGLSLVLEEGHESVTASDHGAATAMAPEVLSQRLVSKAADVYSFGVLLWQICTGEQPWRGMTRATLLHAVCVERRRLEFGPASDVPECLQLLAAACMAHDPSDRPTFRDILEILQPLGQLFPGSA</sequence>
<dbReference type="Gene3D" id="1.10.510.10">
    <property type="entry name" value="Transferase(Phosphotransferase) domain 1"/>
    <property type="match status" value="1"/>
</dbReference>
<evidence type="ECO:0000256" key="2">
    <source>
        <dbReference type="SAM" id="MobiDB-lite"/>
    </source>
</evidence>
<keyword evidence="4" id="KW-0418">Kinase</keyword>
<dbReference type="STRING" id="145388.A0A0D2MUQ1"/>
<dbReference type="RefSeq" id="XP_013903256.1">
    <property type="nucleotide sequence ID" value="XM_014047802.1"/>
</dbReference>
<dbReference type="OrthoDB" id="544619at2759"/>
<dbReference type="InterPro" id="IPR001245">
    <property type="entry name" value="Ser-Thr/Tyr_kinase_cat_dom"/>
</dbReference>
<gene>
    <name evidence="4" type="ORF">MNEG_3717</name>
</gene>
<dbReference type="InterPro" id="IPR017441">
    <property type="entry name" value="Protein_kinase_ATP_BS"/>
</dbReference>
<dbReference type="Pfam" id="PF07714">
    <property type="entry name" value="PK_Tyr_Ser-Thr"/>
    <property type="match status" value="1"/>
</dbReference>
<feature type="domain" description="Protein kinase" evidence="3">
    <location>
        <begin position="185"/>
        <end position="458"/>
    </location>
</feature>
<reference evidence="4 5" key="1">
    <citation type="journal article" date="2013" name="BMC Genomics">
        <title>Reconstruction of the lipid metabolism for the microalga Monoraphidium neglectum from its genome sequence reveals characteristics suitable for biofuel production.</title>
        <authorList>
            <person name="Bogen C."/>
            <person name="Al-Dilaimi A."/>
            <person name="Albersmeier A."/>
            <person name="Wichmann J."/>
            <person name="Grundmann M."/>
            <person name="Rupp O."/>
            <person name="Lauersen K.J."/>
            <person name="Blifernez-Klassen O."/>
            <person name="Kalinowski J."/>
            <person name="Goesmann A."/>
            <person name="Mussgnug J.H."/>
            <person name="Kruse O."/>
        </authorList>
    </citation>
    <scope>NUCLEOTIDE SEQUENCE [LARGE SCALE GENOMIC DNA]</scope>
    <source>
        <strain evidence="4 5">SAG 48.87</strain>
    </source>
</reference>
<dbReference type="GO" id="GO:0005524">
    <property type="term" value="F:ATP binding"/>
    <property type="evidence" value="ECO:0007669"/>
    <property type="project" value="UniProtKB-UniRule"/>
</dbReference>
<dbReference type="AlphaFoldDB" id="A0A0D2MUQ1"/>
<name>A0A0D2MUQ1_9CHLO</name>